<evidence type="ECO:0000256" key="9">
    <source>
        <dbReference type="ARBA" id="ARBA00022764"/>
    </source>
</evidence>
<sequence length="485" mass="51043">MNQDSLHRGARRRPLPQLLATATLCLGLGLALAPLPSVAQARELPDFTELVERVGPSVVNIKTSEKARPAENPAMDEQMQEFLRRFGIPVPRRGAPRGGDDEAPTRRGLGSGFILSADGFVMTNAHVVDGADEVLVTLTDKREFKARVIGLDKRTDVAVVKIEATGLPQVRVGDSSRLKVGEWVMAIGSPFGFDNSVTAGIVSAKQRDTGDFLTFIQTDVAINPGNSGGPLLNMRGEVVGINSQIYSQSGGFMGISFAIPIDEAMRVSEQLRSGGRVQRGRIGVAIADLSKDVAEAIGLGKTAGALVQRIEAGSPAEKAGIEGGDVITKVDGKAIQSAAELRRAIAAIKPGSKATVQVFRRGSTKDLTVTVAELEADKPAKAAEPETKPAPGAAAALGLSLSEISEAQRKELKLRGGVLVDGVEGAAARAGLREGDIILSVDNVEVSSIKQLQTQLAKLEKAKLINLLVRRGDAVSFVLVKPAAR</sequence>
<dbReference type="Pfam" id="PF17820">
    <property type="entry name" value="PDZ_6"/>
    <property type="match status" value="1"/>
</dbReference>
<dbReference type="PROSITE" id="PS50106">
    <property type="entry name" value="PDZ"/>
    <property type="match status" value="2"/>
</dbReference>
<comment type="subcellular location">
    <subcellularLocation>
        <location evidence="2">Periplasm</location>
    </subcellularLocation>
</comment>
<protein>
    <recommendedName>
        <fullName evidence="5">Probable periplasmic serine endoprotease DegP-like</fullName>
        <ecNumber evidence="4">3.4.21.107</ecNumber>
    </recommendedName>
    <alternativeName>
        <fullName evidence="13">Protease Do</fullName>
    </alternativeName>
</protein>
<evidence type="ECO:0000256" key="6">
    <source>
        <dbReference type="ARBA" id="ARBA00022670"/>
    </source>
</evidence>
<accession>A0ABT7LKZ1</accession>
<keyword evidence="6" id="KW-0645">Protease</keyword>
<keyword evidence="7" id="KW-0732">Signal</keyword>
<gene>
    <name evidence="15" type="ORF">QRD43_13410</name>
</gene>
<dbReference type="PANTHER" id="PTHR22939:SF130">
    <property type="entry name" value="PERIPLASMIC SERINE ENDOPROTEASE DEGP-LIKE-RELATED"/>
    <property type="match status" value="1"/>
</dbReference>
<evidence type="ECO:0000256" key="8">
    <source>
        <dbReference type="ARBA" id="ARBA00022737"/>
    </source>
</evidence>
<dbReference type="InterPro" id="IPR036034">
    <property type="entry name" value="PDZ_sf"/>
</dbReference>
<keyword evidence="10" id="KW-0378">Hydrolase</keyword>
<evidence type="ECO:0000256" key="13">
    <source>
        <dbReference type="ARBA" id="ARBA00032850"/>
    </source>
</evidence>
<evidence type="ECO:0000313" key="16">
    <source>
        <dbReference type="Proteomes" id="UP001238603"/>
    </source>
</evidence>
<evidence type="ECO:0000256" key="5">
    <source>
        <dbReference type="ARBA" id="ARBA00013958"/>
    </source>
</evidence>
<evidence type="ECO:0000256" key="3">
    <source>
        <dbReference type="ARBA" id="ARBA00010541"/>
    </source>
</evidence>
<dbReference type="Gene3D" id="2.40.10.120">
    <property type="match status" value="1"/>
</dbReference>
<dbReference type="PANTHER" id="PTHR22939">
    <property type="entry name" value="SERINE PROTEASE FAMILY S1C HTRA-RELATED"/>
    <property type="match status" value="1"/>
</dbReference>
<feature type="domain" description="PDZ" evidence="14">
    <location>
        <begin position="388"/>
        <end position="483"/>
    </location>
</feature>
<evidence type="ECO:0000256" key="4">
    <source>
        <dbReference type="ARBA" id="ARBA00013035"/>
    </source>
</evidence>
<evidence type="ECO:0000256" key="7">
    <source>
        <dbReference type="ARBA" id="ARBA00022729"/>
    </source>
</evidence>
<dbReference type="InterPro" id="IPR011782">
    <property type="entry name" value="Pept_S1C_Do"/>
</dbReference>
<evidence type="ECO:0000259" key="14">
    <source>
        <dbReference type="PROSITE" id="PS50106"/>
    </source>
</evidence>
<keyword evidence="12" id="KW-0346">Stress response</keyword>
<dbReference type="PRINTS" id="PR00834">
    <property type="entry name" value="PROTEASES2C"/>
</dbReference>
<evidence type="ECO:0000256" key="2">
    <source>
        <dbReference type="ARBA" id="ARBA00004418"/>
    </source>
</evidence>
<dbReference type="InterPro" id="IPR001940">
    <property type="entry name" value="Peptidase_S1C"/>
</dbReference>
<dbReference type="InterPro" id="IPR009003">
    <property type="entry name" value="Peptidase_S1_PA"/>
</dbReference>
<reference evidence="15 16" key="1">
    <citation type="submission" date="2023-06" db="EMBL/GenBank/DDBJ databases">
        <title>Pelomonas sp. APW6 16S ribosomal RNA gene genome sequencing and assembly.</title>
        <authorList>
            <person name="Woo H."/>
        </authorList>
    </citation>
    <scope>NUCLEOTIDE SEQUENCE [LARGE SCALE GENOMIC DNA]</scope>
    <source>
        <strain evidence="15 16">APW6</strain>
    </source>
</reference>
<proteinExistence type="inferred from homology"/>
<dbReference type="Gene3D" id="2.30.42.10">
    <property type="match status" value="2"/>
</dbReference>
<name>A0ABT7LKZ1_9BURK</name>
<dbReference type="CDD" id="cd10839">
    <property type="entry name" value="cpPDZ1_DegP-like"/>
    <property type="match status" value="1"/>
</dbReference>
<keyword evidence="9" id="KW-0574">Periplasm</keyword>
<comment type="similarity">
    <text evidence="3">Belongs to the peptidase S1C family.</text>
</comment>
<keyword evidence="16" id="KW-1185">Reference proteome</keyword>
<keyword evidence="11" id="KW-0720">Serine protease</keyword>
<dbReference type="NCBIfam" id="TIGR02037">
    <property type="entry name" value="degP_htrA_DO"/>
    <property type="match status" value="1"/>
</dbReference>
<dbReference type="EMBL" id="JASVDS010000003">
    <property type="protein sequence ID" value="MDL5032907.1"/>
    <property type="molecule type" value="Genomic_DNA"/>
</dbReference>
<dbReference type="SUPFAM" id="SSF50494">
    <property type="entry name" value="Trypsin-like serine proteases"/>
    <property type="match status" value="1"/>
</dbReference>
<feature type="domain" description="PDZ" evidence="14">
    <location>
        <begin position="276"/>
        <end position="363"/>
    </location>
</feature>
<evidence type="ECO:0000256" key="10">
    <source>
        <dbReference type="ARBA" id="ARBA00022801"/>
    </source>
</evidence>
<keyword evidence="8" id="KW-0677">Repeat</keyword>
<organism evidence="15 16">
    <name type="scientific">Roseateles subflavus</name>
    <dbReference type="NCBI Taxonomy" id="3053353"/>
    <lineage>
        <taxon>Bacteria</taxon>
        <taxon>Pseudomonadati</taxon>
        <taxon>Pseudomonadota</taxon>
        <taxon>Betaproteobacteria</taxon>
        <taxon>Burkholderiales</taxon>
        <taxon>Sphaerotilaceae</taxon>
        <taxon>Roseateles</taxon>
    </lineage>
</organism>
<evidence type="ECO:0000313" key="15">
    <source>
        <dbReference type="EMBL" id="MDL5032907.1"/>
    </source>
</evidence>
<dbReference type="SMART" id="SM00228">
    <property type="entry name" value="PDZ"/>
    <property type="match status" value="2"/>
</dbReference>
<dbReference type="SUPFAM" id="SSF50156">
    <property type="entry name" value="PDZ domain-like"/>
    <property type="match status" value="2"/>
</dbReference>
<comment type="catalytic activity">
    <reaction evidence="1">
        <text>Acts on substrates that are at least partially unfolded. The cleavage site P1 residue is normally between a pair of hydrophobic residues, such as Val-|-Val.</text>
        <dbReference type="EC" id="3.4.21.107"/>
    </reaction>
</comment>
<dbReference type="InterPro" id="IPR041489">
    <property type="entry name" value="PDZ_6"/>
</dbReference>
<dbReference type="Proteomes" id="UP001238603">
    <property type="component" value="Unassembled WGS sequence"/>
</dbReference>
<dbReference type="EC" id="3.4.21.107" evidence="4"/>
<dbReference type="InterPro" id="IPR001478">
    <property type="entry name" value="PDZ"/>
</dbReference>
<evidence type="ECO:0000256" key="11">
    <source>
        <dbReference type="ARBA" id="ARBA00022825"/>
    </source>
</evidence>
<dbReference type="RefSeq" id="WP_285982973.1">
    <property type="nucleotide sequence ID" value="NZ_JASVDS010000003.1"/>
</dbReference>
<evidence type="ECO:0000256" key="12">
    <source>
        <dbReference type="ARBA" id="ARBA00023016"/>
    </source>
</evidence>
<evidence type="ECO:0000256" key="1">
    <source>
        <dbReference type="ARBA" id="ARBA00001772"/>
    </source>
</evidence>
<dbReference type="Pfam" id="PF13180">
    <property type="entry name" value="PDZ_2"/>
    <property type="match status" value="1"/>
</dbReference>
<dbReference type="Pfam" id="PF13365">
    <property type="entry name" value="Trypsin_2"/>
    <property type="match status" value="1"/>
</dbReference>
<comment type="caution">
    <text evidence="15">The sequence shown here is derived from an EMBL/GenBank/DDBJ whole genome shotgun (WGS) entry which is preliminary data.</text>
</comment>